<dbReference type="PANTHER" id="PTHR35093:SF8">
    <property type="entry name" value="OUTER MEMBRANE PROTEIN NMB0088-RELATED"/>
    <property type="match status" value="1"/>
</dbReference>
<protein>
    <submittedName>
        <fullName evidence="9">Outer membrane protein transport protein</fullName>
    </submittedName>
</protein>
<feature type="signal peptide" evidence="8">
    <location>
        <begin position="1"/>
        <end position="30"/>
    </location>
</feature>
<evidence type="ECO:0000313" key="9">
    <source>
        <dbReference type="EMBL" id="USI71731.1"/>
    </source>
</evidence>
<dbReference type="RefSeq" id="WP_252165544.1">
    <property type="nucleotide sequence ID" value="NZ_CP084930.1"/>
</dbReference>
<feature type="chain" id="PRO_5045818169" evidence="8">
    <location>
        <begin position="31"/>
        <end position="451"/>
    </location>
</feature>
<keyword evidence="7" id="KW-0998">Cell outer membrane</keyword>
<evidence type="ECO:0000256" key="5">
    <source>
        <dbReference type="ARBA" id="ARBA00022729"/>
    </source>
</evidence>
<evidence type="ECO:0000256" key="3">
    <source>
        <dbReference type="ARBA" id="ARBA00022452"/>
    </source>
</evidence>
<organism evidence="9 10">
    <name type="scientific">Sphingomonas morindae</name>
    <dbReference type="NCBI Taxonomy" id="1541170"/>
    <lineage>
        <taxon>Bacteria</taxon>
        <taxon>Pseudomonadati</taxon>
        <taxon>Pseudomonadota</taxon>
        <taxon>Alphaproteobacteria</taxon>
        <taxon>Sphingomonadales</taxon>
        <taxon>Sphingomonadaceae</taxon>
        <taxon>Sphingomonas</taxon>
    </lineage>
</organism>
<dbReference type="EMBL" id="CP084930">
    <property type="protein sequence ID" value="USI71731.1"/>
    <property type="molecule type" value="Genomic_DNA"/>
</dbReference>
<keyword evidence="6" id="KW-0472">Membrane</keyword>
<evidence type="ECO:0000256" key="6">
    <source>
        <dbReference type="ARBA" id="ARBA00023136"/>
    </source>
</evidence>
<keyword evidence="3" id="KW-1134">Transmembrane beta strand</keyword>
<dbReference type="SUPFAM" id="SSF56935">
    <property type="entry name" value="Porins"/>
    <property type="match status" value="1"/>
</dbReference>
<keyword evidence="4" id="KW-0812">Transmembrane</keyword>
<proteinExistence type="inferred from homology"/>
<comment type="subcellular location">
    <subcellularLocation>
        <location evidence="1">Cell outer membrane</location>
        <topology evidence="1">Multi-pass membrane protein</topology>
    </subcellularLocation>
</comment>
<keyword evidence="10" id="KW-1185">Reference proteome</keyword>
<reference evidence="9" key="1">
    <citation type="journal article" date="2022" name="Toxins">
        <title>Genomic Analysis of Sphingopyxis sp. USTB-05 for Biodegrading Cyanobacterial Hepatotoxins.</title>
        <authorList>
            <person name="Liu C."/>
            <person name="Xu Q."/>
            <person name="Zhao Z."/>
            <person name="Zhang H."/>
            <person name="Liu X."/>
            <person name="Yin C."/>
            <person name="Liu Y."/>
            <person name="Yan H."/>
        </authorList>
    </citation>
    <scope>NUCLEOTIDE SEQUENCE</scope>
    <source>
        <strain evidence="9">NBD5</strain>
    </source>
</reference>
<dbReference type="Gene3D" id="2.40.160.60">
    <property type="entry name" value="Outer membrane protein transport protein (OMPP1/FadL/TodX)"/>
    <property type="match status" value="1"/>
</dbReference>
<evidence type="ECO:0000256" key="1">
    <source>
        <dbReference type="ARBA" id="ARBA00004571"/>
    </source>
</evidence>
<keyword evidence="5 8" id="KW-0732">Signal</keyword>
<dbReference type="Proteomes" id="UP001056937">
    <property type="component" value="Chromosome 1"/>
</dbReference>
<evidence type="ECO:0000256" key="2">
    <source>
        <dbReference type="ARBA" id="ARBA00008163"/>
    </source>
</evidence>
<dbReference type="PANTHER" id="PTHR35093">
    <property type="entry name" value="OUTER MEMBRANE PROTEIN NMB0088-RELATED"/>
    <property type="match status" value="1"/>
</dbReference>
<dbReference type="InterPro" id="IPR005017">
    <property type="entry name" value="OMPP1/FadL/TodX"/>
</dbReference>
<dbReference type="Pfam" id="PF03349">
    <property type="entry name" value="Toluene_X"/>
    <property type="match status" value="1"/>
</dbReference>
<accession>A0ABY4X4F0</accession>
<evidence type="ECO:0000313" key="10">
    <source>
        <dbReference type="Proteomes" id="UP001056937"/>
    </source>
</evidence>
<evidence type="ECO:0000256" key="8">
    <source>
        <dbReference type="SAM" id="SignalP"/>
    </source>
</evidence>
<comment type="similarity">
    <text evidence="2">Belongs to the OmpP1/FadL family.</text>
</comment>
<gene>
    <name evidence="9" type="ORF">LHA26_10370</name>
</gene>
<evidence type="ECO:0000256" key="4">
    <source>
        <dbReference type="ARBA" id="ARBA00022692"/>
    </source>
</evidence>
<evidence type="ECO:0000256" key="7">
    <source>
        <dbReference type="ARBA" id="ARBA00023237"/>
    </source>
</evidence>
<sequence>MLLAYDRALRGATALAVIAAGLAAASQADAAAFYLQEQSVKANGRAWSGEAAERGAQQQWWNPAAIGGITGFQAYGGVTALYPRARSSNVNTRVVRPTLALPTGQVVPGSNSAVGGNQTFSNPVNDGYLPNGGFAFPITDKLAAGLTVTSPYSFTTNYDSDSWARYSADKTRLRTYDIQPGLAFSPAPSISLGAAVNVEYVRATLSNYLPDPISAAFPDGHQYLKGDGWDVGYSFGFQFHNEKVDLGASYKSAIKHKLKGTLIVDGLADPITLAAGVNRTIDPARAQFTTPWQVNVGARYHIVPSFTVNAQVTRFGWEKFDQITLAAPVNAALPENYRSRYAYSLGFDWDVTPRWTLRGGVQRDLSPIADGERDPRVPDGNRWTFAGGTSYQLTQHLGLDASVNYTKIASNPIDKATAAYAGTPLQTLILTSGQLYKAHALVFGLGGHMTF</sequence>
<name>A0ABY4X4F0_9SPHN</name>